<evidence type="ECO:0000313" key="3">
    <source>
        <dbReference type="EMBL" id="SDM29248.1"/>
    </source>
</evidence>
<dbReference type="RefSeq" id="WP_217636619.1">
    <property type="nucleotide sequence ID" value="NZ_FNGI01000018.1"/>
</dbReference>
<dbReference type="AlphaFoldDB" id="A0A1G9S118"/>
<dbReference type="InterPro" id="IPR014710">
    <property type="entry name" value="RmlC-like_jellyroll"/>
</dbReference>
<sequence>MSPVISLSQLILEHWRQGSRYASADTSFAGQLGLSDIGASYNEVPAGKSGCPFHNHQVVEEMFLILEGEGEYRFGEATYPVKAGDVLGAPAGGAQTAHQLLNTGTGPLKYLGISSVARGEVVEYPDSGKFLVSSHTPDGRRTRFVGRSTDEVDYWDDEPGA</sequence>
<dbReference type="InterPro" id="IPR051610">
    <property type="entry name" value="GPI/OXD"/>
</dbReference>
<evidence type="ECO:0000256" key="1">
    <source>
        <dbReference type="ARBA" id="ARBA00022723"/>
    </source>
</evidence>
<keyword evidence="1" id="KW-0479">Metal-binding</keyword>
<proteinExistence type="predicted"/>
<dbReference type="STRING" id="119000.SAMN05661010_03859"/>
<dbReference type="Gene3D" id="2.60.120.10">
    <property type="entry name" value="Jelly Rolls"/>
    <property type="match status" value="1"/>
</dbReference>
<dbReference type="InterPro" id="IPR011051">
    <property type="entry name" value="RmlC_Cupin_sf"/>
</dbReference>
<keyword evidence="4" id="KW-1185">Reference proteome</keyword>
<name>A0A1G9S118_9GAMM</name>
<dbReference type="SUPFAM" id="SSF51182">
    <property type="entry name" value="RmlC-like cupins"/>
    <property type="match status" value="1"/>
</dbReference>
<protein>
    <submittedName>
        <fullName evidence="3">Uncharacterized conserved protein, cupin superfamily</fullName>
    </submittedName>
</protein>
<reference evidence="3 4" key="1">
    <citation type="submission" date="2016-10" db="EMBL/GenBank/DDBJ databases">
        <authorList>
            <person name="de Groot N.N."/>
        </authorList>
    </citation>
    <scope>NUCLEOTIDE SEQUENCE [LARGE SCALE GENOMIC DNA]</scope>
    <source>
        <strain evidence="3 4">DSM 14789</strain>
    </source>
</reference>
<evidence type="ECO:0000313" key="4">
    <source>
        <dbReference type="Proteomes" id="UP000198654"/>
    </source>
</evidence>
<dbReference type="EMBL" id="FNGI01000018">
    <property type="protein sequence ID" value="SDM29248.1"/>
    <property type="molecule type" value="Genomic_DNA"/>
</dbReference>
<dbReference type="PANTHER" id="PTHR35848:SF6">
    <property type="entry name" value="CUPIN TYPE-2 DOMAIN-CONTAINING PROTEIN"/>
    <property type="match status" value="1"/>
</dbReference>
<dbReference type="PANTHER" id="PTHR35848">
    <property type="entry name" value="OXALATE-BINDING PROTEIN"/>
    <property type="match status" value="1"/>
</dbReference>
<accession>A0A1G9S118</accession>
<evidence type="ECO:0000259" key="2">
    <source>
        <dbReference type="Pfam" id="PF07883"/>
    </source>
</evidence>
<dbReference type="Proteomes" id="UP000198654">
    <property type="component" value="Unassembled WGS sequence"/>
</dbReference>
<dbReference type="Pfam" id="PF07883">
    <property type="entry name" value="Cupin_2"/>
    <property type="match status" value="1"/>
</dbReference>
<gene>
    <name evidence="3" type="ORF">SAMN05661010_03859</name>
</gene>
<dbReference type="GO" id="GO:0046872">
    <property type="term" value="F:metal ion binding"/>
    <property type="evidence" value="ECO:0007669"/>
    <property type="project" value="UniProtKB-KW"/>
</dbReference>
<dbReference type="InterPro" id="IPR013096">
    <property type="entry name" value="Cupin_2"/>
</dbReference>
<feature type="domain" description="Cupin type-2" evidence="2">
    <location>
        <begin position="43"/>
        <end position="111"/>
    </location>
</feature>
<organism evidence="3 4">
    <name type="scientific">Modicisalibacter muralis</name>
    <dbReference type="NCBI Taxonomy" id="119000"/>
    <lineage>
        <taxon>Bacteria</taxon>
        <taxon>Pseudomonadati</taxon>
        <taxon>Pseudomonadota</taxon>
        <taxon>Gammaproteobacteria</taxon>
        <taxon>Oceanospirillales</taxon>
        <taxon>Halomonadaceae</taxon>
        <taxon>Modicisalibacter</taxon>
    </lineage>
</organism>